<evidence type="ECO:0000259" key="1">
    <source>
        <dbReference type="Pfam" id="PF05076"/>
    </source>
</evidence>
<dbReference type="InterPro" id="IPR020941">
    <property type="entry name" value="SUFU-like_domain"/>
</dbReference>
<sequence>MAIHPLTEKFRDRHFYDAHPELVSNHLARFFKEEQTTVFHEMLSPDFHLDVYMINDPEREYNVLVTSGMSLLEMTVPDVVEDKQPYRFAELMMILPKDIEFGGTITGEGGNDWIINLLKETARFPHHYDSWLAIGHTLQATEDMEPYDPATEYRGVVILPSVTFEEDFTTLSAPDGPINIYSVFPLYGPELEYKIAHGYNALLDRLIEKDAREIFDFKRESLL</sequence>
<protein>
    <submittedName>
        <fullName evidence="2">Suppressor of fused protein SUFU</fullName>
    </submittedName>
</protein>
<evidence type="ECO:0000313" key="2">
    <source>
        <dbReference type="EMBL" id="PSK89301.1"/>
    </source>
</evidence>
<accession>A0A2P8CWE6</accession>
<dbReference type="Proteomes" id="UP000240572">
    <property type="component" value="Unassembled WGS sequence"/>
</dbReference>
<dbReference type="Pfam" id="PF05076">
    <property type="entry name" value="SUFU"/>
    <property type="match status" value="1"/>
</dbReference>
<feature type="domain" description="Suppressor of fused-like" evidence="1">
    <location>
        <begin position="48"/>
        <end position="220"/>
    </location>
</feature>
<keyword evidence="3" id="KW-1185">Reference proteome</keyword>
<dbReference type="RefSeq" id="WP_219906030.1">
    <property type="nucleotide sequence ID" value="NZ_PYGD01000012.1"/>
</dbReference>
<name>A0A2P8CWE6_9BACT</name>
<proteinExistence type="predicted"/>
<organism evidence="2 3">
    <name type="scientific">Taibaiella chishuiensis</name>
    <dbReference type="NCBI Taxonomy" id="1434707"/>
    <lineage>
        <taxon>Bacteria</taxon>
        <taxon>Pseudomonadati</taxon>
        <taxon>Bacteroidota</taxon>
        <taxon>Chitinophagia</taxon>
        <taxon>Chitinophagales</taxon>
        <taxon>Chitinophagaceae</taxon>
        <taxon>Taibaiella</taxon>
    </lineage>
</organism>
<evidence type="ECO:0000313" key="3">
    <source>
        <dbReference type="Proteomes" id="UP000240572"/>
    </source>
</evidence>
<reference evidence="2 3" key="1">
    <citation type="submission" date="2018-03" db="EMBL/GenBank/DDBJ databases">
        <title>Genomic Encyclopedia of Type Strains, Phase III (KMG-III): the genomes of soil and plant-associated and newly described type strains.</title>
        <authorList>
            <person name="Whitman W."/>
        </authorList>
    </citation>
    <scope>NUCLEOTIDE SEQUENCE [LARGE SCALE GENOMIC DNA]</scope>
    <source>
        <strain evidence="2 3">CGMCC 1.12700</strain>
    </source>
</reference>
<dbReference type="AlphaFoldDB" id="A0A2P8CWE6"/>
<dbReference type="EMBL" id="PYGD01000012">
    <property type="protein sequence ID" value="PSK89301.1"/>
    <property type="molecule type" value="Genomic_DNA"/>
</dbReference>
<comment type="caution">
    <text evidence="2">The sequence shown here is derived from an EMBL/GenBank/DDBJ whole genome shotgun (WGS) entry which is preliminary data.</text>
</comment>
<gene>
    <name evidence="2" type="ORF">B0I18_112102</name>
</gene>